<name>A0ACB5U5V0_AMBMO</name>
<organism evidence="1 2">
    <name type="scientific">Ambrosiozyma monospora</name>
    <name type="common">Yeast</name>
    <name type="synonym">Endomycopsis monosporus</name>
    <dbReference type="NCBI Taxonomy" id="43982"/>
    <lineage>
        <taxon>Eukaryota</taxon>
        <taxon>Fungi</taxon>
        <taxon>Dikarya</taxon>
        <taxon>Ascomycota</taxon>
        <taxon>Saccharomycotina</taxon>
        <taxon>Pichiomycetes</taxon>
        <taxon>Pichiales</taxon>
        <taxon>Pichiaceae</taxon>
        <taxon>Ambrosiozyma</taxon>
    </lineage>
</organism>
<keyword evidence="2" id="KW-1185">Reference proteome</keyword>
<reference evidence="1" key="1">
    <citation type="submission" date="2023-04" db="EMBL/GenBank/DDBJ databases">
        <title>Ambrosiozyma monospora NBRC 10751.</title>
        <authorList>
            <person name="Ichikawa N."/>
            <person name="Sato H."/>
            <person name="Tonouchi N."/>
        </authorList>
    </citation>
    <scope>NUCLEOTIDE SEQUENCE</scope>
    <source>
        <strain evidence="1">NBRC 10751</strain>
    </source>
</reference>
<dbReference type="Proteomes" id="UP001165064">
    <property type="component" value="Unassembled WGS sequence"/>
</dbReference>
<evidence type="ECO:0000313" key="1">
    <source>
        <dbReference type="EMBL" id="GMF02086.1"/>
    </source>
</evidence>
<proteinExistence type="predicted"/>
<protein>
    <submittedName>
        <fullName evidence="1">Unnamed protein product</fullName>
    </submittedName>
</protein>
<accession>A0ACB5U5V0</accession>
<gene>
    <name evidence="1" type="ORF">Amon02_001135100</name>
</gene>
<evidence type="ECO:0000313" key="2">
    <source>
        <dbReference type="Proteomes" id="UP001165064"/>
    </source>
</evidence>
<sequence length="303" mass="35731">MEDSMYLEGVKALGVRKIVDVHCRMEEGRWCYFVPYCREIRIQDYVGFEGWVKDYAEKVSTLTVKAYPDYLNSILKNKNSFKNLKNIIVQVNDDSDYPYEEPENEDNDYFKYLGPKRRYIMDSWYNHSYIAPLLKLTEQFDNVTMEYEGSASRLVKPELAKFYNQPKSVFHIYSLIGAITEKSYNVIKRYDINRLCVTNNASLKWFRKPIVVKHITISGTDIENYDFSKFSKLKSFYYWNSHIDAKSFNTFPKSLETIEIDDLKMKSDDQVGSFCLPSGIEYLECPINVFKYLNFTNAVFPNH</sequence>
<dbReference type="EMBL" id="BSXS01012304">
    <property type="protein sequence ID" value="GMF02086.1"/>
    <property type="molecule type" value="Genomic_DNA"/>
</dbReference>
<comment type="caution">
    <text evidence="1">The sequence shown here is derived from an EMBL/GenBank/DDBJ whole genome shotgun (WGS) entry which is preliminary data.</text>
</comment>